<dbReference type="HOGENOM" id="CLU_100191_0_0_10"/>
<proteinExistence type="predicted"/>
<evidence type="ECO:0000313" key="2">
    <source>
        <dbReference type="EMBL" id="EHP46710.1"/>
    </source>
</evidence>
<evidence type="ECO:0000256" key="1">
    <source>
        <dbReference type="SAM" id="Phobius"/>
    </source>
</evidence>
<name>H1DIU8_9BACT</name>
<protein>
    <submittedName>
        <fullName evidence="2">Uncharacterized protein</fullName>
    </submittedName>
</protein>
<evidence type="ECO:0000313" key="3">
    <source>
        <dbReference type="Proteomes" id="UP000004892"/>
    </source>
</evidence>
<keyword evidence="3" id="KW-1185">Reference proteome</keyword>
<dbReference type="GeneID" id="98069871"/>
<dbReference type="Proteomes" id="UP000004892">
    <property type="component" value="Unassembled WGS sequence"/>
</dbReference>
<keyword evidence="1" id="KW-0472">Membrane</keyword>
<keyword evidence="1" id="KW-0812">Transmembrane</keyword>
<feature type="transmembrane region" description="Helical" evidence="1">
    <location>
        <begin position="22"/>
        <end position="40"/>
    </location>
</feature>
<dbReference type="PATRIC" id="fig|742817.3.peg.2491"/>
<dbReference type="AlphaFoldDB" id="H1DIU8"/>
<comment type="caution">
    <text evidence="2">The sequence shown here is derived from an EMBL/GenBank/DDBJ whole genome shotgun (WGS) entry which is preliminary data.</text>
</comment>
<gene>
    <name evidence="2" type="ORF">HMPREF9449_02327</name>
</gene>
<reference evidence="2 3" key="1">
    <citation type="submission" date="2012-01" db="EMBL/GenBank/DDBJ databases">
        <title>The Genome Sequence of Odoribacter laneus YIT 12061.</title>
        <authorList>
            <consortium name="The Broad Institute Genome Sequencing Platform"/>
            <person name="Earl A."/>
            <person name="Ward D."/>
            <person name="Feldgarden M."/>
            <person name="Gevers D."/>
            <person name="Morotomi M."/>
            <person name="Young S.K."/>
            <person name="Zeng Q."/>
            <person name="Gargeya S."/>
            <person name="Fitzgerald M."/>
            <person name="Haas B."/>
            <person name="Abouelleil A."/>
            <person name="Alvarado L."/>
            <person name="Arachchi H.M."/>
            <person name="Berlin A."/>
            <person name="Chapman S.B."/>
            <person name="Gearin G."/>
            <person name="Goldberg J."/>
            <person name="Griggs A."/>
            <person name="Gujja S."/>
            <person name="Hansen M."/>
            <person name="Heiman D."/>
            <person name="Howarth C."/>
            <person name="Larimer J."/>
            <person name="Lui A."/>
            <person name="MacDonald P.J.P."/>
            <person name="McCowen C."/>
            <person name="Montmayeur A."/>
            <person name="Murphy C."/>
            <person name="Neiman D."/>
            <person name="Pearson M."/>
            <person name="Priest M."/>
            <person name="Roberts A."/>
            <person name="Saif S."/>
            <person name="Shea T."/>
            <person name="Sisk P."/>
            <person name="Stolte C."/>
            <person name="Sykes S."/>
            <person name="Wortman J."/>
            <person name="Nusbaum C."/>
            <person name="Birren B."/>
        </authorList>
    </citation>
    <scope>NUCLEOTIDE SEQUENCE [LARGE SCALE GENOMIC DNA]</scope>
    <source>
        <strain evidence="2 3">YIT 12061</strain>
    </source>
</reference>
<keyword evidence="1" id="KW-1133">Transmembrane helix</keyword>
<organism evidence="2 3">
    <name type="scientific">Odoribacter laneus YIT 12061</name>
    <dbReference type="NCBI Taxonomy" id="742817"/>
    <lineage>
        <taxon>Bacteria</taxon>
        <taxon>Pseudomonadati</taxon>
        <taxon>Bacteroidota</taxon>
        <taxon>Bacteroidia</taxon>
        <taxon>Bacteroidales</taxon>
        <taxon>Odoribacteraceae</taxon>
        <taxon>Odoribacter</taxon>
    </lineage>
</organism>
<accession>H1DIU8</accession>
<dbReference type="EMBL" id="ADMC01000025">
    <property type="protein sequence ID" value="EHP46710.1"/>
    <property type="molecule type" value="Genomic_DNA"/>
</dbReference>
<dbReference type="RefSeq" id="WP_009137473.1">
    <property type="nucleotide sequence ID" value="NZ_JH594596.1"/>
</dbReference>
<sequence length="240" mass="28459">MSHKFFDTSFLNTVKNWNIKDYFRQLSIVIVGIVITFLASDVISYQSKQKEVEKITGMIKEELKDNLKSLYFLQSRLELEFNLYNLIRKNLNDFSNLPQDSLQKYQSLPGNDYRHLFKTQSFDVFKNSGLIPHIKNKVFLNKLFSCYNSLQFSQEWINTYYNDKTKATQKWLSTLSIKEAQHLYKEEADSSIDPSQYWKLILANDNTRNFYINALGYLETIINECQKTEKLLQETLQNFE</sequence>